<feature type="region of interest" description="Disordered" evidence="1">
    <location>
        <begin position="279"/>
        <end position="306"/>
    </location>
</feature>
<evidence type="ECO:0000256" key="1">
    <source>
        <dbReference type="SAM" id="MobiDB-lite"/>
    </source>
</evidence>
<name>A0ABY8UQ77_TETOB</name>
<dbReference type="EMBL" id="CP126223">
    <property type="protein sequence ID" value="WIA23470.1"/>
    <property type="molecule type" value="Genomic_DNA"/>
</dbReference>
<dbReference type="SUPFAM" id="SSF51971">
    <property type="entry name" value="Nucleotide-binding domain"/>
    <property type="match status" value="1"/>
</dbReference>
<dbReference type="Proteomes" id="UP001244341">
    <property type="component" value="Chromosome 16b"/>
</dbReference>
<keyword evidence="3" id="KW-1185">Reference proteome</keyword>
<organism evidence="2 3">
    <name type="scientific">Tetradesmus obliquus</name>
    <name type="common">Green alga</name>
    <name type="synonym">Acutodesmus obliquus</name>
    <dbReference type="NCBI Taxonomy" id="3088"/>
    <lineage>
        <taxon>Eukaryota</taxon>
        <taxon>Viridiplantae</taxon>
        <taxon>Chlorophyta</taxon>
        <taxon>core chlorophytes</taxon>
        <taxon>Chlorophyceae</taxon>
        <taxon>CS clade</taxon>
        <taxon>Sphaeropleales</taxon>
        <taxon>Scenedesmaceae</taxon>
        <taxon>Tetradesmus</taxon>
    </lineage>
</organism>
<proteinExistence type="predicted"/>
<evidence type="ECO:0000313" key="2">
    <source>
        <dbReference type="EMBL" id="WIA23470.1"/>
    </source>
</evidence>
<evidence type="ECO:0008006" key="4">
    <source>
        <dbReference type="Google" id="ProtNLM"/>
    </source>
</evidence>
<gene>
    <name evidence="2" type="ORF">OEZ85_000215</name>
</gene>
<sequence length="475" mass="50245">MLRELGREVCAVERQKAWGGKLQNAGPFIGPDGSSSKDVEDAAHAAVGLAAMWVHGSQKSIRCLANQLNVTLETNSDDQLVHSRGQWVRGSVDNLATTQNGTYAKPAFDLEAAVDDEEELGLASLLWNCILGVSATDPLTGKSPSPHPSTACANYTKVRDYIVDAVGQEAYDFMLADTPEPFNYELPLDVCLWIDAELSLGRSMDTDLQLIPRGGWHKIVDKARAAAAAAGVRFFAGSGIDCISSVRAAERPAVYASASRQDAAAGGAGIIDDSTDAEDAFGGDGADATGGVHAPGDTEDDDAGADAADLNITDQPIVPIISDANVTAPAYQYNHLASGSKAGRVLVAERVIFASGPQDVRNLLGDVGMKLAQSHEVASIRGIEVVVYNAFYPNRWWEQYGAVKYANLPIRHVDDTCLVFSEFNHKDLLTPQALAAAVYINSGCNGAAEFANEVQVPTDVALPGFNPATGKPMLA</sequence>
<accession>A0ABY8UQ77</accession>
<evidence type="ECO:0000313" key="3">
    <source>
        <dbReference type="Proteomes" id="UP001244341"/>
    </source>
</evidence>
<protein>
    <recommendedName>
        <fullName evidence="4">Amine oxidase domain-containing protein</fullName>
    </recommendedName>
</protein>
<reference evidence="2 3" key="1">
    <citation type="submission" date="2023-05" db="EMBL/GenBank/DDBJ databases">
        <title>A 100% complete, gapless, phased diploid assembly of the Scenedesmus obliquus UTEX 3031 genome.</title>
        <authorList>
            <person name="Biondi T.C."/>
            <person name="Hanschen E.R."/>
            <person name="Kwon T."/>
            <person name="Eng W."/>
            <person name="Kruse C.P.S."/>
            <person name="Koehler S.I."/>
            <person name="Kunde Y."/>
            <person name="Gleasner C.D."/>
            <person name="You Mak K.T."/>
            <person name="Polle J."/>
            <person name="Hovde B.T."/>
            <person name="Starkenburg S.R."/>
        </authorList>
    </citation>
    <scope>NUCLEOTIDE SEQUENCE [LARGE SCALE GENOMIC DNA]</scope>
    <source>
        <strain evidence="2 3">DOE0152z</strain>
    </source>
</reference>